<gene>
    <name evidence="9" type="ORF">C3F09_11295</name>
</gene>
<dbReference type="InterPro" id="IPR001567">
    <property type="entry name" value="Pept_M3A_M3B_dom"/>
</dbReference>
<evidence type="ECO:0000256" key="2">
    <source>
        <dbReference type="ARBA" id="ARBA00022670"/>
    </source>
</evidence>
<evidence type="ECO:0000256" key="1">
    <source>
        <dbReference type="ARBA" id="ARBA00006040"/>
    </source>
</evidence>
<keyword evidence="4 7" id="KW-0378">Hydrolase</keyword>
<dbReference type="Gene3D" id="1.10.1370.40">
    <property type="match status" value="2"/>
</dbReference>
<evidence type="ECO:0000256" key="6">
    <source>
        <dbReference type="ARBA" id="ARBA00023049"/>
    </source>
</evidence>
<dbReference type="PANTHER" id="PTHR43660:SF1">
    <property type="entry name" value="DIPEPTIDYL CARBOXYPEPTIDASE"/>
    <property type="match status" value="1"/>
</dbReference>
<keyword evidence="5 7" id="KW-0862">Zinc</keyword>
<proteinExistence type="inferred from homology"/>
<feature type="non-terminal residue" evidence="9">
    <location>
        <position position="1"/>
    </location>
</feature>
<sequence>SNTMKGMFILAEKLYGLKFAERKDIPVYQPDVQVFEVKESNGRLIGLLYTDFFPRESKGSGAWSGEFRNTFVKNGKRVLPLATLVCNSSKPTANAPSLLSIDEVKTVFHEFGHALNTLLSTSSYREGYTPQDAVELPSQFMENWVLEPEFLKLYAKHYQTGAVIPADLVAKLKNSYLFNKGFETVEYLAASFLDMAWHELESAQDTNVTDFESNAMATIGLIPEILPRYHSVYFGHMMGGYSAGYYSYDWAGVLDADAFEAFKETSLFDRKTAASFRKNILEKLGTEDAMTLYKRFRGREPRVEPFLERNGLL</sequence>
<dbReference type="InterPro" id="IPR045090">
    <property type="entry name" value="Pept_M3A_M3B"/>
</dbReference>
<dbReference type="Pfam" id="PF01432">
    <property type="entry name" value="Peptidase_M3"/>
    <property type="match status" value="1"/>
</dbReference>
<keyword evidence="3 7" id="KW-0479">Metal-binding</keyword>
<dbReference type="SUPFAM" id="SSF55486">
    <property type="entry name" value="Metalloproteases ('zincins'), catalytic domain"/>
    <property type="match status" value="1"/>
</dbReference>
<dbReference type="AlphaFoldDB" id="A0A855X2L9"/>
<evidence type="ECO:0000259" key="8">
    <source>
        <dbReference type="Pfam" id="PF01432"/>
    </source>
</evidence>
<dbReference type="PANTHER" id="PTHR43660">
    <property type="entry name" value="DIPEPTIDYL CARBOXYPEPTIDASE"/>
    <property type="match status" value="1"/>
</dbReference>
<evidence type="ECO:0000313" key="9">
    <source>
        <dbReference type="EMBL" id="PWB68595.1"/>
    </source>
</evidence>
<comment type="caution">
    <text evidence="9">The sequence shown here is derived from an EMBL/GenBank/DDBJ whole genome shotgun (WGS) entry which is preliminary data.</text>
</comment>
<comment type="cofactor">
    <cofactor evidence="7">
        <name>Zn(2+)</name>
        <dbReference type="ChEBI" id="CHEBI:29105"/>
    </cofactor>
    <text evidence="7">Binds 1 zinc ion.</text>
</comment>
<dbReference type="GO" id="GO:0006508">
    <property type="term" value="P:proteolysis"/>
    <property type="evidence" value="ECO:0007669"/>
    <property type="project" value="UniProtKB-KW"/>
</dbReference>
<reference evidence="9 10" key="1">
    <citation type="journal article" date="2018" name="ISME J.">
        <title>A methanotrophic archaeon couples anaerobic oxidation of methane to Fe(III) reduction.</title>
        <authorList>
            <person name="Cai C."/>
            <person name="Leu A.O."/>
            <person name="Xie G.J."/>
            <person name="Guo J."/>
            <person name="Feng Y."/>
            <person name="Zhao J.X."/>
            <person name="Tyson G.W."/>
            <person name="Yuan Z."/>
            <person name="Hu S."/>
        </authorList>
    </citation>
    <scope>NUCLEOTIDE SEQUENCE [LARGE SCALE GENOMIC DNA]</scope>
    <source>
        <strain evidence="9">FeB_12</strain>
    </source>
</reference>
<dbReference type="Proteomes" id="UP000250918">
    <property type="component" value="Unassembled WGS sequence"/>
</dbReference>
<name>A0A855X2L9_9BACT</name>
<dbReference type="GO" id="GO:0046872">
    <property type="term" value="F:metal ion binding"/>
    <property type="evidence" value="ECO:0007669"/>
    <property type="project" value="UniProtKB-UniRule"/>
</dbReference>
<keyword evidence="6 7" id="KW-0482">Metalloprotease</keyword>
<organism evidence="9 10">
    <name type="scientific">candidate division GN15 bacterium</name>
    <dbReference type="NCBI Taxonomy" id="2072418"/>
    <lineage>
        <taxon>Bacteria</taxon>
        <taxon>candidate division GN15</taxon>
    </lineage>
</organism>
<dbReference type="EMBL" id="PQAP01000195">
    <property type="protein sequence ID" value="PWB68595.1"/>
    <property type="molecule type" value="Genomic_DNA"/>
</dbReference>
<dbReference type="GO" id="GO:0005829">
    <property type="term" value="C:cytosol"/>
    <property type="evidence" value="ECO:0007669"/>
    <property type="project" value="TreeGrafter"/>
</dbReference>
<keyword evidence="2 7" id="KW-0645">Protease</keyword>
<evidence type="ECO:0000256" key="3">
    <source>
        <dbReference type="ARBA" id="ARBA00022723"/>
    </source>
</evidence>
<feature type="domain" description="Peptidase M3A/M3B catalytic" evidence="8">
    <location>
        <begin position="2"/>
        <end position="311"/>
    </location>
</feature>
<accession>A0A855X2L9</accession>
<comment type="similarity">
    <text evidence="1 7">Belongs to the peptidase M3 family.</text>
</comment>
<dbReference type="GO" id="GO:0004180">
    <property type="term" value="F:carboxypeptidase activity"/>
    <property type="evidence" value="ECO:0007669"/>
    <property type="project" value="TreeGrafter"/>
</dbReference>
<dbReference type="GO" id="GO:0004222">
    <property type="term" value="F:metalloendopeptidase activity"/>
    <property type="evidence" value="ECO:0007669"/>
    <property type="project" value="InterPro"/>
</dbReference>
<evidence type="ECO:0000256" key="7">
    <source>
        <dbReference type="RuleBase" id="RU003435"/>
    </source>
</evidence>
<dbReference type="FunFam" id="3.40.390.10:FF:000009">
    <property type="entry name" value="Oligopeptidase A"/>
    <property type="match status" value="1"/>
</dbReference>
<evidence type="ECO:0000256" key="4">
    <source>
        <dbReference type="ARBA" id="ARBA00022801"/>
    </source>
</evidence>
<protein>
    <submittedName>
        <fullName evidence="9">Peptidase M3</fullName>
    </submittedName>
</protein>
<evidence type="ECO:0000313" key="10">
    <source>
        <dbReference type="Proteomes" id="UP000250918"/>
    </source>
</evidence>
<evidence type="ECO:0000256" key="5">
    <source>
        <dbReference type="ARBA" id="ARBA00022833"/>
    </source>
</evidence>